<protein>
    <submittedName>
        <fullName evidence="1">Uncharacterized protein</fullName>
    </submittedName>
</protein>
<evidence type="ECO:0000313" key="1">
    <source>
        <dbReference type="EMBL" id="CAB4286611.1"/>
    </source>
</evidence>
<dbReference type="AlphaFoldDB" id="A0A6J5VED6"/>
<sequence>MIAQGWRPSMSNYVKINFNGAWKKDSHFAGNFVPLKLGYGCRGGYWPLAIKFALNRNFTDVILETDLKILMDGV</sequence>
<reference evidence="1 2" key="1">
    <citation type="submission" date="2020-05" db="EMBL/GenBank/DDBJ databases">
        <authorList>
            <person name="Campoy J."/>
            <person name="Schneeberger K."/>
            <person name="Spophaly S."/>
        </authorList>
    </citation>
    <scope>NUCLEOTIDE SEQUENCE [LARGE SCALE GENOMIC DNA]</scope>
    <source>
        <strain evidence="1">PruArmRojPasFocal</strain>
    </source>
</reference>
<dbReference type="EMBL" id="CAEKDK010000007">
    <property type="protein sequence ID" value="CAB4286611.1"/>
    <property type="molecule type" value="Genomic_DNA"/>
</dbReference>
<dbReference type="Proteomes" id="UP000507222">
    <property type="component" value="Unassembled WGS sequence"/>
</dbReference>
<organism evidence="1 2">
    <name type="scientific">Prunus armeniaca</name>
    <name type="common">Apricot</name>
    <name type="synonym">Armeniaca vulgaris</name>
    <dbReference type="NCBI Taxonomy" id="36596"/>
    <lineage>
        <taxon>Eukaryota</taxon>
        <taxon>Viridiplantae</taxon>
        <taxon>Streptophyta</taxon>
        <taxon>Embryophyta</taxon>
        <taxon>Tracheophyta</taxon>
        <taxon>Spermatophyta</taxon>
        <taxon>Magnoliopsida</taxon>
        <taxon>eudicotyledons</taxon>
        <taxon>Gunneridae</taxon>
        <taxon>Pentapetalae</taxon>
        <taxon>rosids</taxon>
        <taxon>fabids</taxon>
        <taxon>Rosales</taxon>
        <taxon>Rosaceae</taxon>
        <taxon>Amygdaloideae</taxon>
        <taxon>Amygdaleae</taxon>
        <taxon>Prunus</taxon>
    </lineage>
</organism>
<gene>
    <name evidence="1" type="ORF">CURHAP_LOCUS44116</name>
</gene>
<evidence type="ECO:0000313" key="2">
    <source>
        <dbReference type="Proteomes" id="UP000507222"/>
    </source>
</evidence>
<proteinExistence type="predicted"/>
<name>A0A6J5VED6_PRUAR</name>
<accession>A0A6J5VED6</accession>